<evidence type="ECO:0000313" key="3">
    <source>
        <dbReference type="Proteomes" id="UP000423396"/>
    </source>
</evidence>
<sequence length="170" mass="19626">MALLFRKRNVVLIEVLISLLSFLLLSEFHKLNLYIFTVRALTYLNLYFLMSEYVDYHTVLNILKEKGVPLVVGLAYFPLFNEIVSQIMFNAKARKIGLKPSKLLLPLVVQMVKVAEDLYVAYTIKLYGEYRGRLNLRPTSLDLLFILLGVITFVLSVAFPLNLPQYHILI</sequence>
<feature type="transmembrane region" description="Helical" evidence="1">
    <location>
        <begin position="31"/>
        <end position="50"/>
    </location>
</feature>
<keyword evidence="1" id="KW-0472">Membrane</keyword>
<gene>
    <name evidence="2" type="ORF">D1868_03210</name>
</gene>
<feature type="transmembrane region" description="Helical" evidence="1">
    <location>
        <begin position="70"/>
        <end position="91"/>
    </location>
</feature>
<proteinExistence type="predicted"/>
<evidence type="ECO:0000256" key="1">
    <source>
        <dbReference type="SAM" id="Phobius"/>
    </source>
</evidence>
<keyword evidence="3" id="KW-1185">Reference proteome</keyword>
<evidence type="ECO:0008006" key="4">
    <source>
        <dbReference type="Google" id="ProtNLM"/>
    </source>
</evidence>
<dbReference type="AlphaFoldDB" id="A0A650CRR8"/>
<organism evidence="2 3">
    <name type="scientific">Stygiolobus azoricus</name>
    <dbReference type="NCBI Taxonomy" id="41675"/>
    <lineage>
        <taxon>Archaea</taxon>
        <taxon>Thermoproteota</taxon>
        <taxon>Thermoprotei</taxon>
        <taxon>Sulfolobales</taxon>
        <taxon>Sulfolobaceae</taxon>
        <taxon>Stygiolobus</taxon>
    </lineage>
</organism>
<dbReference type="OrthoDB" id="34561at2157"/>
<keyword evidence="1" id="KW-1133">Transmembrane helix</keyword>
<accession>A0A650CRR8</accession>
<dbReference type="Proteomes" id="UP000423396">
    <property type="component" value="Chromosome"/>
</dbReference>
<name>A0A650CRR8_9CREN</name>
<keyword evidence="1" id="KW-0812">Transmembrane</keyword>
<feature type="transmembrane region" description="Helical" evidence="1">
    <location>
        <begin position="6"/>
        <end position="24"/>
    </location>
</feature>
<dbReference type="EMBL" id="CP045483">
    <property type="protein sequence ID" value="QGR20488.1"/>
    <property type="molecule type" value="Genomic_DNA"/>
</dbReference>
<dbReference type="KEGG" id="sazo:D1868_03210"/>
<protein>
    <recommendedName>
        <fullName evidence="4">Energy-coupling factor transporter transmembrane protein EcfT</fullName>
    </recommendedName>
</protein>
<evidence type="ECO:0000313" key="2">
    <source>
        <dbReference type="EMBL" id="QGR20488.1"/>
    </source>
</evidence>
<reference evidence="2 3" key="1">
    <citation type="submission" date="2019-10" db="EMBL/GenBank/DDBJ databases">
        <title>Genome Sequences from Six Type Strain Members of the Archaeal Family Sulfolobaceae: Acidianus ambivalens, Acidianus infernus, Metallosphaera prunae, Stygiolobus azoricus, Sulfolobus metallicus, and Sulfurisphaera ohwakuensis.</title>
        <authorList>
            <person name="Counts J.A."/>
            <person name="Kelly R.M."/>
        </authorList>
    </citation>
    <scope>NUCLEOTIDE SEQUENCE [LARGE SCALE GENOMIC DNA]</scope>
    <source>
        <strain evidence="2 3">FC6</strain>
    </source>
</reference>
<feature type="transmembrane region" description="Helical" evidence="1">
    <location>
        <begin position="144"/>
        <end position="163"/>
    </location>
</feature>